<evidence type="ECO:0000313" key="1">
    <source>
        <dbReference type="EMBL" id="ABF43273.1"/>
    </source>
</evidence>
<dbReference type="STRING" id="204669.Acid345_4273"/>
<name>Q1IIM7_KORVE</name>
<sequence length="180" mass="19887">MTPATDIDLLLLALVQRGLRTPYDFKVKAGLSVGTTAPVLDRLEKDGWITAEKPGSRGSKPFSITKAGAKKLAKEWRDLLRRRPTSIDEILRILYLSRVLGNAPLAVRFATQATADLEALREMKRLEACQYDPGLGSSSRADWYRSLKLRSQAAEAEAQAHLLSDVAGELLGAKRSKKKR</sequence>
<dbReference type="AlphaFoldDB" id="Q1IIM7"/>
<reference evidence="1 2" key="1">
    <citation type="journal article" date="2009" name="Appl. Environ. Microbiol.">
        <title>Three genomes from the phylum Acidobacteria provide insight into the lifestyles of these microorganisms in soils.</title>
        <authorList>
            <person name="Ward N.L."/>
            <person name="Challacombe J.F."/>
            <person name="Janssen P.H."/>
            <person name="Henrissat B."/>
            <person name="Coutinho P.M."/>
            <person name="Wu M."/>
            <person name="Xie G."/>
            <person name="Haft D.H."/>
            <person name="Sait M."/>
            <person name="Badger J."/>
            <person name="Barabote R.D."/>
            <person name="Bradley B."/>
            <person name="Brettin T.S."/>
            <person name="Brinkac L.M."/>
            <person name="Bruce D."/>
            <person name="Creasy T."/>
            <person name="Daugherty S.C."/>
            <person name="Davidsen T.M."/>
            <person name="DeBoy R.T."/>
            <person name="Detter J.C."/>
            <person name="Dodson R.J."/>
            <person name="Durkin A.S."/>
            <person name="Ganapathy A."/>
            <person name="Gwinn-Giglio M."/>
            <person name="Han C.S."/>
            <person name="Khouri H."/>
            <person name="Kiss H."/>
            <person name="Kothari S.P."/>
            <person name="Madupu R."/>
            <person name="Nelson K.E."/>
            <person name="Nelson W.C."/>
            <person name="Paulsen I."/>
            <person name="Penn K."/>
            <person name="Ren Q."/>
            <person name="Rosovitz M.J."/>
            <person name="Selengut J.D."/>
            <person name="Shrivastava S."/>
            <person name="Sullivan S.A."/>
            <person name="Tapia R."/>
            <person name="Thompson L.S."/>
            <person name="Watkins K.L."/>
            <person name="Yang Q."/>
            <person name="Yu C."/>
            <person name="Zafar N."/>
            <person name="Zhou L."/>
            <person name="Kuske C.R."/>
        </authorList>
    </citation>
    <scope>NUCLEOTIDE SEQUENCE [LARGE SCALE GENOMIC DNA]</scope>
    <source>
        <strain evidence="1 2">Ellin345</strain>
    </source>
</reference>
<dbReference type="eggNOG" id="COG1695">
    <property type="taxonomic scope" value="Bacteria"/>
</dbReference>
<dbReference type="KEGG" id="aba:Acid345_4273"/>
<gene>
    <name evidence="1" type="ordered locus">Acid345_4273</name>
</gene>
<dbReference type="HOGENOM" id="CLU_1494381_0_0_0"/>
<dbReference type="EMBL" id="CP000360">
    <property type="protein sequence ID" value="ABF43273.1"/>
    <property type="molecule type" value="Genomic_DNA"/>
</dbReference>
<keyword evidence="2" id="KW-1185">Reference proteome</keyword>
<accession>Q1IIM7</accession>
<organism evidence="1 2">
    <name type="scientific">Koribacter versatilis (strain Ellin345)</name>
    <dbReference type="NCBI Taxonomy" id="204669"/>
    <lineage>
        <taxon>Bacteria</taxon>
        <taxon>Pseudomonadati</taxon>
        <taxon>Acidobacteriota</taxon>
        <taxon>Terriglobia</taxon>
        <taxon>Terriglobales</taxon>
        <taxon>Candidatus Korobacteraceae</taxon>
        <taxon>Candidatus Korobacter</taxon>
    </lineage>
</organism>
<dbReference type="Gene3D" id="1.10.10.10">
    <property type="entry name" value="Winged helix-like DNA-binding domain superfamily/Winged helix DNA-binding domain"/>
    <property type="match status" value="1"/>
</dbReference>
<dbReference type="EnsemblBacteria" id="ABF43273">
    <property type="protein sequence ID" value="ABF43273"/>
    <property type="gene ID" value="Acid345_4273"/>
</dbReference>
<dbReference type="OrthoDB" id="3186544at2"/>
<evidence type="ECO:0000313" key="2">
    <source>
        <dbReference type="Proteomes" id="UP000002432"/>
    </source>
</evidence>
<protein>
    <submittedName>
        <fullName evidence="1">Transcriptional regulator, PadR family</fullName>
    </submittedName>
</protein>
<proteinExistence type="predicted"/>
<dbReference type="InterPro" id="IPR036388">
    <property type="entry name" value="WH-like_DNA-bd_sf"/>
</dbReference>
<dbReference type="Proteomes" id="UP000002432">
    <property type="component" value="Chromosome"/>
</dbReference>
<dbReference type="SUPFAM" id="SSF46785">
    <property type="entry name" value="Winged helix' DNA-binding domain"/>
    <property type="match status" value="1"/>
</dbReference>
<dbReference type="InterPro" id="IPR036390">
    <property type="entry name" value="WH_DNA-bd_sf"/>
</dbReference>